<organism evidence="2 3">
    <name type="scientific">Kluyveromyces marxianus</name>
    <name type="common">Yeast</name>
    <name type="synonym">Candida kefyr</name>
    <dbReference type="NCBI Taxonomy" id="4911"/>
    <lineage>
        <taxon>Eukaryota</taxon>
        <taxon>Fungi</taxon>
        <taxon>Dikarya</taxon>
        <taxon>Ascomycota</taxon>
        <taxon>Saccharomycotina</taxon>
        <taxon>Saccharomycetes</taxon>
        <taxon>Saccharomycetales</taxon>
        <taxon>Saccharomycetaceae</taxon>
        <taxon>Kluyveromyces</taxon>
    </lineage>
</organism>
<dbReference type="EMBL" id="CP015055">
    <property type="protein sequence ID" value="QGN14644.1"/>
    <property type="molecule type" value="Genomic_DNA"/>
</dbReference>
<proteinExistence type="predicted"/>
<evidence type="ECO:0000313" key="3">
    <source>
        <dbReference type="Proteomes" id="UP000422736"/>
    </source>
</evidence>
<dbReference type="Gene3D" id="3.40.50.150">
    <property type="entry name" value="Vaccinia Virus protein VP39"/>
    <property type="match status" value="1"/>
</dbReference>
<dbReference type="InterPro" id="IPR019410">
    <property type="entry name" value="Methyltransf_16"/>
</dbReference>
<dbReference type="PANTHER" id="PTHR14614:SF156">
    <property type="entry name" value="PROTEIN-LYSINE N-METHYLTRANSFERASE EFM2"/>
    <property type="match status" value="1"/>
</dbReference>
<reference evidence="2 3" key="2">
    <citation type="submission" date="2019-11" db="EMBL/GenBank/DDBJ databases">
        <authorList>
            <person name="Lu H."/>
        </authorList>
    </citation>
    <scope>NUCLEOTIDE SEQUENCE [LARGE SCALE GENOMIC DNA]</scope>
    <source>
        <strain evidence="2 3">FIM1</strain>
    </source>
</reference>
<name>A0ABX6EQP7_KLUMA</name>
<dbReference type="Proteomes" id="UP000422736">
    <property type="component" value="Chromosome 2"/>
</dbReference>
<keyword evidence="1" id="KW-0808">Transferase</keyword>
<keyword evidence="3" id="KW-1185">Reference proteome</keyword>
<evidence type="ECO:0000256" key="1">
    <source>
        <dbReference type="ARBA" id="ARBA00022679"/>
    </source>
</evidence>
<dbReference type="SUPFAM" id="SSF53335">
    <property type="entry name" value="S-adenosyl-L-methionine-dependent methyltransferases"/>
    <property type="match status" value="1"/>
</dbReference>
<dbReference type="InterPro" id="IPR029063">
    <property type="entry name" value="SAM-dependent_MTases_sf"/>
</dbReference>
<evidence type="ECO:0000313" key="2">
    <source>
        <dbReference type="EMBL" id="QGN14644.1"/>
    </source>
</evidence>
<gene>
    <name evidence="2" type="primary">EFM2</name>
    <name evidence="2" type="ORF">FIM1_1308</name>
</gene>
<reference evidence="2 3" key="1">
    <citation type="submission" date="2016-03" db="EMBL/GenBank/DDBJ databases">
        <title>How can Kluyveromyces marxianus grow so fast - potential evolutionary course in Saccharomyces Complex revealed by comparative genomics.</title>
        <authorList>
            <person name="Mo W."/>
            <person name="Lu W."/>
            <person name="Yang X."/>
            <person name="Qi J."/>
            <person name="Lv H."/>
        </authorList>
    </citation>
    <scope>NUCLEOTIDE SEQUENCE [LARGE SCALE GENOMIC DNA]</scope>
    <source>
        <strain evidence="2 3">FIM1</strain>
    </source>
</reference>
<protein>
    <submittedName>
        <fullName evidence="2">YBR271W</fullName>
    </submittedName>
</protein>
<accession>A0ABX6EQP7</accession>
<dbReference type="PANTHER" id="PTHR14614">
    <property type="entry name" value="HEPATOCELLULAR CARCINOMA-ASSOCIATED ANTIGEN"/>
    <property type="match status" value="1"/>
</dbReference>
<dbReference type="Pfam" id="PF10294">
    <property type="entry name" value="Methyltransf_16"/>
    <property type="match status" value="1"/>
</dbReference>
<dbReference type="CDD" id="cd02440">
    <property type="entry name" value="AdoMet_MTases"/>
    <property type="match status" value="1"/>
</dbReference>
<sequence>MVDLFDPLDFISTDHNRRPSHDILDDAQQIQEHLNHEANTDATSLKESDNDYDDIPIQPMDLPYIQYASSTVILTVLKLLQPEIQVNFKSTHLNPSDSWEKVCKEKDITENMMQETLNYFLQWGNQHLQSYSQICSKIPSLLYSKSFDFEMLNYFTSIISKYDSHPDDEIVSQILQHASLRISERCGRTAQPSMTRVFLIDGLDTEIKLHEPALTSDNLGLKTWGSSLVLSKKIINIPTAKRVLELGSGTGLVGITYALSHKNSTIFLTDLPEIVPNLQKNIELNKLNDVHGKVLDWTDPSSFTQEFGTEPFDVILIADPIYSPQHPTWVVNMIDKFLSECGKAYLEIPIRPKYEAERLLLWRLLEERNLAVVKEIHDEGKDDWGNVEYLYKEIIRVTK</sequence>